<dbReference type="SUPFAM" id="SSF56059">
    <property type="entry name" value="Glutathione synthetase ATP-binding domain-like"/>
    <property type="match status" value="1"/>
</dbReference>
<dbReference type="InterPro" id="IPR011761">
    <property type="entry name" value="ATP-grasp"/>
</dbReference>
<dbReference type="AlphaFoldDB" id="X0Y3T7"/>
<feature type="domain" description="ATP-grasp" evidence="1">
    <location>
        <begin position="89"/>
        <end position="183"/>
    </location>
</feature>
<dbReference type="Gene3D" id="3.40.50.11770">
    <property type="match status" value="1"/>
</dbReference>
<sequence>LTISTLLDHRIFFLSSYLKADNIKETRVEDNYIELFKAEVKKCDYCFIIAPEFSKILYTLTKIVKDYNRKLLSVDLEGIQLGMSKFETYKFFKKNKINTPLTYRIPFKGKSLDFNFISQKFDELKSPIIIKPDDGVGAENIYYIESESQLSKFIHEHINKLEKDRCYILQEFIEGEDLSISLIAHKELLDKFDKNHLILAINSQNINIKNQKVKSEYFGGYTPVNDLHIQISSILEKFDFTKFNGFFGIDFIRK</sequence>
<dbReference type="Pfam" id="PF02655">
    <property type="entry name" value="ATP-grasp_3"/>
    <property type="match status" value="1"/>
</dbReference>
<dbReference type="Gene3D" id="3.30.470.20">
    <property type="entry name" value="ATP-grasp fold, B domain"/>
    <property type="match status" value="1"/>
</dbReference>
<dbReference type="PROSITE" id="PS50975">
    <property type="entry name" value="ATP_GRASP"/>
    <property type="match status" value="1"/>
</dbReference>
<dbReference type="Pfam" id="PF18301">
    <property type="entry name" value="preATP-grasp_3"/>
    <property type="match status" value="1"/>
</dbReference>
<feature type="non-terminal residue" evidence="2">
    <location>
        <position position="254"/>
    </location>
</feature>
<dbReference type="GO" id="GO:0046872">
    <property type="term" value="F:metal ion binding"/>
    <property type="evidence" value="ECO:0007669"/>
    <property type="project" value="InterPro"/>
</dbReference>
<comment type="caution">
    <text evidence="2">The sequence shown here is derived from an EMBL/GenBank/DDBJ whole genome shotgun (WGS) entry which is preliminary data.</text>
</comment>
<dbReference type="EMBL" id="BARS01040054">
    <property type="protein sequence ID" value="GAG31506.1"/>
    <property type="molecule type" value="Genomic_DNA"/>
</dbReference>
<evidence type="ECO:0000313" key="2">
    <source>
        <dbReference type="EMBL" id="GAG31506.1"/>
    </source>
</evidence>
<reference evidence="2" key="1">
    <citation type="journal article" date="2014" name="Front. Microbiol.">
        <title>High frequency of phylogenetically diverse reductive dehalogenase-homologous genes in deep subseafloor sedimentary metagenomes.</title>
        <authorList>
            <person name="Kawai M."/>
            <person name="Futagami T."/>
            <person name="Toyoda A."/>
            <person name="Takaki Y."/>
            <person name="Nishi S."/>
            <person name="Hori S."/>
            <person name="Arai W."/>
            <person name="Tsubouchi T."/>
            <person name="Morono Y."/>
            <person name="Uchiyama I."/>
            <person name="Ito T."/>
            <person name="Fujiyama A."/>
            <person name="Inagaki F."/>
            <person name="Takami H."/>
        </authorList>
    </citation>
    <scope>NUCLEOTIDE SEQUENCE</scope>
    <source>
        <strain evidence="2">Expedition CK06-06</strain>
    </source>
</reference>
<protein>
    <recommendedName>
        <fullName evidence="1">ATP-grasp domain-containing protein</fullName>
    </recommendedName>
</protein>
<dbReference type="InterPro" id="IPR003806">
    <property type="entry name" value="ATP-grasp_PylC-type"/>
</dbReference>
<organism evidence="2">
    <name type="scientific">marine sediment metagenome</name>
    <dbReference type="NCBI Taxonomy" id="412755"/>
    <lineage>
        <taxon>unclassified sequences</taxon>
        <taxon>metagenomes</taxon>
        <taxon>ecological metagenomes</taxon>
    </lineage>
</organism>
<accession>X0Y3T7</accession>
<dbReference type="InterPro" id="IPR040803">
    <property type="entry name" value="MfnD_preATP-grasp"/>
</dbReference>
<proteinExistence type="predicted"/>
<feature type="non-terminal residue" evidence="2">
    <location>
        <position position="1"/>
    </location>
</feature>
<name>X0Y3T7_9ZZZZ</name>
<gene>
    <name evidence="2" type="ORF">S01H1_61112</name>
</gene>
<dbReference type="GO" id="GO:0005524">
    <property type="term" value="F:ATP binding"/>
    <property type="evidence" value="ECO:0007669"/>
    <property type="project" value="InterPro"/>
</dbReference>
<evidence type="ECO:0000259" key="1">
    <source>
        <dbReference type="PROSITE" id="PS50975"/>
    </source>
</evidence>